<dbReference type="InterPro" id="IPR004485">
    <property type="entry name" value="Cobalamin_biosynth_CobD/CbiB"/>
</dbReference>
<evidence type="ECO:0000256" key="6">
    <source>
        <dbReference type="ARBA" id="ARBA00022692"/>
    </source>
</evidence>
<evidence type="ECO:0000313" key="11">
    <source>
        <dbReference type="EMBL" id="PKR54775.1"/>
    </source>
</evidence>
<dbReference type="UniPathway" id="UPA00148"/>
<dbReference type="NCBIfam" id="TIGR00380">
    <property type="entry name" value="cobal_cbiB"/>
    <property type="match status" value="1"/>
</dbReference>
<evidence type="ECO:0000256" key="2">
    <source>
        <dbReference type="ARBA" id="ARBA00004953"/>
    </source>
</evidence>
<comment type="similarity">
    <text evidence="3 9">Belongs to the CobD/CbiB family.</text>
</comment>
<dbReference type="RefSeq" id="WP_101265517.1">
    <property type="nucleotide sequence ID" value="NZ_CP024199.1"/>
</dbReference>
<evidence type="ECO:0000256" key="1">
    <source>
        <dbReference type="ARBA" id="ARBA00004651"/>
    </source>
</evidence>
<comment type="pathway">
    <text evidence="2 9">Cofactor biosynthesis; adenosylcobalamin biosynthesis.</text>
</comment>
<feature type="transmembrane region" description="Helical" evidence="9">
    <location>
        <begin position="39"/>
        <end position="57"/>
    </location>
</feature>
<evidence type="ECO:0000256" key="4">
    <source>
        <dbReference type="ARBA" id="ARBA00022475"/>
    </source>
</evidence>
<organism evidence="11 13">
    <name type="scientific">Thalassospira marina</name>
    <dbReference type="NCBI Taxonomy" id="2048283"/>
    <lineage>
        <taxon>Bacteria</taxon>
        <taxon>Pseudomonadati</taxon>
        <taxon>Pseudomonadota</taxon>
        <taxon>Alphaproteobacteria</taxon>
        <taxon>Rhodospirillales</taxon>
        <taxon>Thalassospiraceae</taxon>
        <taxon>Thalassospira</taxon>
    </lineage>
</organism>
<evidence type="ECO:0000313" key="13">
    <source>
        <dbReference type="Proteomes" id="UP000233597"/>
    </source>
</evidence>
<comment type="subcellular location">
    <subcellularLocation>
        <location evidence="1 9">Cell membrane</location>
        <topology evidence="1 9">Multi-pass membrane protein</topology>
    </subcellularLocation>
</comment>
<dbReference type="AlphaFoldDB" id="A0A2N3KW21"/>
<dbReference type="EMBL" id="NWTK01000004">
    <property type="protein sequence ID" value="PKR54775.1"/>
    <property type="molecule type" value="Genomic_DNA"/>
</dbReference>
<keyword evidence="12" id="KW-1185">Reference proteome</keyword>
<evidence type="ECO:0000256" key="9">
    <source>
        <dbReference type="HAMAP-Rule" id="MF_00024"/>
    </source>
</evidence>
<dbReference type="GO" id="GO:0048472">
    <property type="term" value="F:threonine-phosphate decarboxylase activity"/>
    <property type="evidence" value="ECO:0007669"/>
    <property type="project" value="InterPro"/>
</dbReference>
<dbReference type="PANTHER" id="PTHR34308">
    <property type="entry name" value="COBALAMIN BIOSYNTHESIS PROTEIN CBIB"/>
    <property type="match status" value="1"/>
</dbReference>
<keyword evidence="6 9" id="KW-0812">Transmembrane</keyword>
<dbReference type="PANTHER" id="PTHR34308:SF1">
    <property type="entry name" value="COBALAMIN BIOSYNTHESIS PROTEIN CBIB"/>
    <property type="match status" value="1"/>
</dbReference>
<dbReference type="OrthoDB" id="9811967at2"/>
<keyword evidence="8 9" id="KW-0472">Membrane</keyword>
<comment type="caution">
    <text evidence="9">Lacks conserved residue(s) required for the propagation of feature annotation.</text>
</comment>
<accession>A0A2N3KW21</accession>
<keyword evidence="5 9" id="KW-0169">Cobalamin biosynthesis</keyword>
<feature type="transmembrane region" description="Helical" evidence="9">
    <location>
        <begin position="227"/>
        <end position="248"/>
    </location>
</feature>
<dbReference type="GO" id="GO:0015420">
    <property type="term" value="F:ABC-type vitamin B12 transporter activity"/>
    <property type="evidence" value="ECO:0007669"/>
    <property type="project" value="UniProtKB-UniRule"/>
</dbReference>
<gene>
    <name evidence="9 11" type="primary">cobD</name>
    <name evidence="11" type="ORF">COO20_08550</name>
    <name evidence="10" type="ORF">CSC3H3_20145</name>
</gene>
<evidence type="ECO:0000256" key="5">
    <source>
        <dbReference type="ARBA" id="ARBA00022573"/>
    </source>
</evidence>
<feature type="transmembrane region" description="Helical" evidence="9">
    <location>
        <begin position="103"/>
        <end position="121"/>
    </location>
</feature>
<keyword evidence="4 9" id="KW-1003">Cell membrane</keyword>
<comment type="function">
    <text evidence="9">Converts cobyric acid to cobinamide by the addition of aminopropanol on the F carboxylic group.</text>
</comment>
<sequence length="338" mass="36654">MEQAFFDFFVPIPGIYGFGVAVIILGLALDAAVGDMPWLFSRIAHPVVWIGRLISFFEKRLNRVDRSDGDRLLRGALTVLIVLLVAGTVGGLVQFWAMKAPSGIAAEIFLLGVLIAQKGLYQHVQIVADRLEHDGLAAGRSAVSMIVGRDPASLDHAGVSRAAIESCSENFSDGVVAPLFWFALGGPIGLCLYKAINTLDSMIGHRNRRYLYFGRFAARLDDVANFIPARLAGGLVCLAVLISLGFAAGRRAWATMWRDARKHKSPNAGWQEAAMAGGLDLSLAGPRQYGSEIVQDPYIGDGRRDATPDDIRAALRVFVLACILNGLWPVVIWMALNH</sequence>
<dbReference type="Proteomes" id="UP000233458">
    <property type="component" value="Chromosome"/>
</dbReference>
<dbReference type="Pfam" id="PF03186">
    <property type="entry name" value="CobD_Cbib"/>
    <property type="match status" value="1"/>
</dbReference>
<dbReference type="HAMAP" id="MF_00024">
    <property type="entry name" value="CobD_CbiB"/>
    <property type="match status" value="1"/>
</dbReference>
<evidence type="ECO:0000313" key="10">
    <source>
        <dbReference type="EMBL" id="AUG54773.1"/>
    </source>
</evidence>
<feature type="transmembrane region" description="Helical" evidence="9">
    <location>
        <begin position="313"/>
        <end position="336"/>
    </location>
</feature>
<feature type="transmembrane region" description="Helical" evidence="9">
    <location>
        <begin position="77"/>
        <end position="97"/>
    </location>
</feature>
<dbReference type="GO" id="GO:0005886">
    <property type="term" value="C:plasma membrane"/>
    <property type="evidence" value="ECO:0007669"/>
    <property type="project" value="UniProtKB-SubCell"/>
</dbReference>
<protein>
    <recommendedName>
        <fullName evidence="9">Cobalamin biosynthesis protein CobD</fullName>
    </recommendedName>
</protein>
<feature type="transmembrane region" description="Helical" evidence="9">
    <location>
        <begin position="12"/>
        <end position="33"/>
    </location>
</feature>
<dbReference type="Proteomes" id="UP000233597">
    <property type="component" value="Unassembled WGS sequence"/>
</dbReference>
<name>A0A2N3KW21_9PROT</name>
<dbReference type="EMBL" id="CP024199">
    <property type="protein sequence ID" value="AUG54773.1"/>
    <property type="molecule type" value="Genomic_DNA"/>
</dbReference>
<proteinExistence type="inferred from homology"/>
<reference evidence="10 12" key="2">
    <citation type="submission" date="2017-10" db="EMBL/GenBank/DDBJ databases">
        <title>Biodiversity and function of Thalassospira species in the particle-attached aromatic-hydrocarbon-degrading consortia from the surface seawater of the China South Sea.</title>
        <authorList>
            <person name="Dong C."/>
            <person name="Liu R."/>
            <person name="Shao Z."/>
        </authorList>
    </citation>
    <scope>NUCLEOTIDE SEQUENCE [LARGE SCALE GENOMIC DNA]</scope>
    <source>
        <strain evidence="10 12">CSC3H3</strain>
    </source>
</reference>
<evidence type="ECO:0000256" key="7">
    <source>
        <dbReference type="ARBA" id="ARBA00022989"/>
    </source>
</evidence>
<reference evidence="11 13" key="1">
    <citation type="submission" date="2017-09" db="EMBL/GenBank/DDBJ databases">
        <title>Biodiversity and function of Thalassospira species in the particle-attached aromatic-hydrocarbon-degrading consortia from the surface seawater of the South China Sea.</title>
        <authorList>
            <person name="Dong C."/>
            <person name="Liu R."/>
            <person name="Shao Z."/>
        </authorList>
    </citation>
    <scope>NUCLEOTIDE SEQUENCE [LARGE SCALE GENOMIC DNA]</scope>
    <source>
        <strain evidence="11 13">CSC1P2</strain>
    </source>
</reference>
<feature type="transmembrane region" description="Helical" evidence="9">
    <location>
        <begin position="175"/>
        <end position="196"/>
    </location>
</feature>
<dbReference type="GO" id="GO:0009236">
    <property type="term" value="P:cobalamin biosynthetic process"/>
    <property type="evidence" value="ECO:0007669"/>
    <property type="project" value="UniProtKB-UniRule"/>
</dbReference>
<evidence type="ECO:0000256" key="3">
    <source>
        <dbReference type="ARBA" id="ARBA00006263"/>
    </source>
</evidence>
<keyword evidence="7 9" id="KW-1133">Transmembrane helix</keyword>
<evidence type="ECO:0000313" key="12">
    <source>
        <dbReference type="Proteomes" id="UP000233458"/>
    </source>
</evidence>
<evidence type="ECO:0000256" key="8">
    <source>
        <dbReference type="ARBA" id="ARBA00023136"/>
    </source>
</evidence>
<dbReference type="KEGG" id="thac:CSC3H3_20145"/>